<keyword evidence="4" id="KW-1185">Reference proteome</keyword>
<dbReference type="GO" id="GO:0045892">
    <property type="term" value="P:negative regulation of DNA-templated transcription"/>
    <property type="evidence" value="ECO:0007669"/>
    <property type="project" value="UniProtKB-ARBA"/>
</dbReference>
<dbReference type="Proteomes" id="UP000660668">
    <property type="component" value="Unassembled WGS sequence"/>
</dbReference>
<comment type="caution">
    <text evidence="3">The sequence shown here is derived from an EMBL/GenBank/DDBJ whole genome shotgun (WGS) entry which is preliminary data.</text>
</comment>
<dbReference type="PANTHER" id="PTHR33677:SF5">
    <property type="entry name" value="TRANSCRIPTIONAL REPRESSOR FRMR"/>
    <property type="match status" value="1"/>
</dbReference>
<gene>
    <name evidence="3" type="ORF">ISU10_05160</name>
</gene>
<dbReference type="Gene3D" id="1.20.58.1000">
    <property type="entry name" value="Metal-sensitive repressor, helix protomer"/>
    <property type="match status" value="1"/>
</dbReference>
<dbReference type="GO" id="GO:0046872">
    <property type="term" value="F:metal ion binding"/>
    <property type="evidence" value="ECO:0007669"/>
    <property type="project" value="InterPro"/>
</dbReference>
<evidence type="ECO:0000256" key="1">
    <source>
        <dbReference type="ARBA" id="ARBA00005428"/>
    </source>
</evidence>
<dbReference type="InterPro" id="IPR038390">
    <property type="entry name" value="Metal_Tscrpt_repr_sf"/>
</dbReference>
<keyword evidence="2" id="KW-0186">Copper</keyword>
<protein>
    <submittedName>
        <fullName evidence="3">Metal-sensitive transcriptional regulator</fullName>
    </submittedName>
</protein>
<sequence>MEIEPTEMRAIVNRAKRAHGHLGKVISMMDDGADCEDVLTQLAAVLKALERTGFAIVATGLQQCMAAGDGPDSVDVKKMEKLFLGLA</sequence>
<dbReference type="AlphaFoldDB" id="A0A930VLX0"/>
<accession>A0A930VLX0</accession>
<reference evidence="3" key="1">
    <citation type="submission" date="2020-11" db="EMBL/GenBank/DDBJ databases">
        <title>Nocardioides cynanchi sp. nov., isolated from soil of rhizosphere of Cynanchum wilfordii.</title>
        <authorList>
            <person name="Lee J.-S."/>
            <person name="Suh M.K."/>
            <person name="Kim J.-S."/>
        </authorList>
    </citation>
    <scope>NUCLEOTIDE SEQUENCE</scope>
    <source>
        <strain evidence="3">KCTC 19276</strain>
    </source>
</reference>
<name>A0A930VLX0_9ACTN</name>
<evidence type="ECO:0000313" key="4">
    <source>
        <dbReference type="Proteomes" id="UP000660668"/>
    </source>
</evidence>
<organism evidence="3 4">
    <name type="scientific">Nocardioides agariphilus</name>
    <dbReference type="NCBI Taxonomy" id="433664"/>
    <lineage>
        <taxon>Bacteria</taxon>
        <taxon>Bacillati</taxon>
        <taxon>Actinomycetota</taxon>
        <taxon>Actinomycetes</taxon>
        <taxon>Propionibacteriales</taxon>
        <taxon>Nocardioidaceae</taxon>
        <taxon>Nocardioides</taxon>
    </lineage>
</organism>
<dbReference type="PANTHER" id="PTHR33677">
    <property type="entry name" value="TRANSCRIPTIONAL REPRESSOR FRMR-RELATED"/>
    <property type="match status" value="1"/>
</dbReference>
<evidence type="ECO:0000256" key="2">
    <source>
        <dbReference type="ARBA" id="ARBA00023008"/>
    </source>
</evidence>
<proteinExistence type="inferred from homology"/>
<comment type="similarity">
    <text evidence="1">Belongs to the CsoR family.</text>
</comment>
<dbReference type="CDD" id="cd10148">
    <property type="entry name" value="CsoR-like_DUF156"/>
    <property type="match status" value="1"/>
</dbReference>
<dbReference type="RefSeq" id="WP_194695306.1">
    <property type="nucleotide sequence ID" value="NZ_JADKPO010000005.1"/>
</dbReference>
<dbReference type="EMBL" id="JADKPO010000005">
    <property type="protein sequence ID" value="MBF4767150.1"/>
    <property type="molecule type" value="Genomic_DNA"/>
</dbReference>
<evidence type="ECO:0000313" key="3">
    <source>
        <dbReference type="EMBL" id="MBF4767150.1"/>
    </source>
</evidence>
<dbReference type="GO" id="GO:0003677">
    <property type="term" value="F:DNA binding"/>
    <property type="evidence" value="ECO:0007669"/>
    <property type="project" value="InterPro"/>
</dbReference>
<dbReference type="Pfam" id="PF02583">
    <property type="entry name" value="Trns_repr_metal"/>
    <property type="match status" value="1"/>
</dbReference>
<dbReference type="InterPro" id="IPR003735">
    <property type="entry name" value="Metal_Tscrpt_repr"/>
</dbReference>